<reference evidence="2 3" key="1">
    <citation type="submission" date="2018-06" db="EMBL/GenBank/DDBJ databases">
        <title>Comparative genomics reveals the genomic features of Rhizophagus irregularis, R. cerebriforme, R. diaphanum and Gigaspora rosea, and their symbiotic lifestyle signature.</title>
        <authorList>
            <person name="Morin E."/>
            <person name="San Clemente H."/>
            <person name="Chen E.C.H."/>
            <person name="De La Providencia I."/>
            <person name="Hainaut M."/>
            <person name="Kuo A."/>
            <person name="Kohler A."/>
            <person name="Murat C."/>
            <person name="Tang N."/>
            <person name="Roy S."/>
            <person name="Loubradou J."/>
            <person name="Henrissat B."/>
            <person name="Grigoriev I.V."/>
            <person name="Corradi N."/>
            <person name="Roux C."/>
            <person name="Martin F.M."/>
        </authorList>
    </citation>
    <scope>NUCLEOTIDE SEQUENCE [LARGE SCALE GENOMIC DNA]</scope>
    <source>
        <strain evidence="2 3">DAOM 194757</strain>
    </source>
</reference>
<dbReference type="GO" id="GO:0004672">
    <property type="term" value="F:protein kinase activity"/>
    <property type="evidence" value="ECO:0007669"/>
    <property type="project" value="InterPro"/>
</dbReference>
<comment type="caution">
    <text evidence="2">The sequence shown here is derived from an EMBL/GenBank/DDBJ whole genome shotgun (WGS) entry which is preliminary data.</text>
</comment>
<name>A0A397VUB0_9GLOM</name>
<dbReference type="Proteomes" id="UP000266673">
    <property type="component" value="Unassembled WGS sequence"/>
</dbReference>
<dbReference type="InterPro" id="IPR011009">
    <property type="entry name" value="Kinase-like_dom_sf"/>
</dbReference>
<dbReference type="GO" id="GO:0005524">
    <property type="term" value="F:ATP binding"/>
    <property type="evidence" value="ECO:0007669"/>
    <property type="project" value="InterPro"/>
</dbReference>
<dbReference type="PANTHER" id="PTHR46146">
    <property type="entry name" value="SERINE/THREONINE-PROTEIN KINASE-LIKE PROTEIN CCR4"/>
    <property type="match status" value="1"/>
</dbReference>
<feature type="non-terminal residue" evidence="2">
    <location>
        <position position="83"/>
    </location>
</feature>
<accession>A0A397VUB0</accession>
<dbReference type="InterPro" id="IPR000719">
    <property type="entry name" value="Prot_kinase_dom"/>
</dbReference>
<sequence>KNILMNNDGRALITDFGISKQIKDTSTSSSNMGGVAAYIEPQYFLYNKKPDKKSDIYSLGVLFWELTSGVRPFNDLLDPQIIL</sequence>
<dbReference type="OrthoDB" id="193860at2759"/>
<keyword evidence="2" id="KW-0808">Transferase</keyword>
<gene>
    <name evidence="2" type="ORF">C2G38_1883905</name>
</gene>
<dbReference type="EMBL" id="QKWP01000146">
    <property type="protein sequence ID" value="RIB26154.1"/>
    <property type="molecule type" value="Genomic_DNA"/>
</dbReference>
<organism evidence="2 3">
    <name type="scientific">Gigaspora rosea</name>
    <dbReference type="NCBI Taxonomy" id="44941"/>
    <lineage>
        <taxon>Eukaryota</taxon>
        <taxon>Fungi</taxon>
        <taxon>Fungi incertae sedis</taxon>
        <taxon>Mucoromycota</taxon>
        <taxon>Glomeromycotina</taxon>
        <taxon>Glomeromycetes</taxon>
        <taxon>Diversisporales</taxon>
        <taxon>Gigasporaceae</taxon>
        <taxon>Gigaspora</taxon>
    </lineage>
</organism>
<dbReference type="PROSITE" id="PS50011">
    <property type="entry name" value="PROTEIN_KINASE_DOM"/>
    <property type="match status" value="1"/>
</dbReference>
<feature type="non-terminal residue" evidence="2">
    <location>
        <position position="1"/>
    </location>
</feature>
<evidence type="ECO:0000313" key="2">
    <source>
        <dbReference type="EMBL" id="RIB26154.1"/>
    </source>
</evidence>
<dbReference type="PANTHER" id="PTHR46146:SF3">
    <property type="entry name" value="SERINE_THREONINE-PROTEIN KINASE-LIKE PROTEIN CCR3-RELATED"/>
    <property type="match status" value="1"/>
</dbReference>
<keyword evidence="2" id="KW-0418">Kinase</keyword>
<dbReference type="Pfam" id="PF00069">
    <property type="entry name" value="Pkinase"/>
    <property type="match status" value="1"/>
</dbReference>
<evidence type="ECO:0000313" key="3">
    <source>
        <dbReference type="Proteomes" id="UP000266673"/>
    </source>
</evidence>
<dbReference type="AlphaFoldDB" id="A0A397VUB0"/>
<dbReference type="SUPFAM" id="SSF56112">
    <property type="entry name" value="Protein kinase-like (PK-like)"/>
    <property type="match status" value="1"/>
</dbReference>
<feature type="domain" description="Protein kinase" evidence="1">
    <location>
        <begin position="1"/>
        <end position="83"/>
    </location>
</feature>
<protein>
    <submittedName>
        <fullName evidence="2">Kinase-like domain-containing protein</fullName>
    </submittedName>
</protein>
<dbReference type="Gene3D" id="1.10.510.10">
    <property type="entry name" value="Transferase(Phosphotransferase) domain 1"/>
    <property type="match status" value="1"/>
</dbReference>
<dbReference type="STRING" id="44941.A0A397VUB0"/>
<keyword evidence="3" id="KW-1185">Reference proteome</keyword>
<evidence type="ECO:0000259" key="1">
    <source>
        <dbReference type="PROSITE" id="PS50011"/>
    </source>
</evidence>
<proteinExistence type="predicted"/>